<dbReference type="HOGENOM" id="CLU_1397094_0_0_1"/>
<sequence length="195" mass="22364">MFQVSLGSNSGEDHPGTHPTVNPWLDAMEVDSIPRYPTSTTNTNTNTLNPPVQMEADDQHPWYHPRDDSANNPDSVNSTAAKNPAEEWVKSKVRLQEVDYSQHLREELQQTKVSLTQVSRQNEELAALIRSLQDAQAQQYRSMEDFEQNVGQFMGNQAPKDLLEQQEIEIADVKSQYQAQHQKYTELLEQEKERI</sequence>
<keyword evidence="1" id="KW-0175">Coiled coil</keyword>
<organism evidence="3 4">
    <name type="scientific">Scleroderma citrinum Foug A</name>
    <dbReference type="NCBI Taxonomy" id="1036808"/>
    <lineage>
        <taxon>Eukaryota</taxon>
        <taxon>Fungi</taxon>
        <taxon>Dikarya</taxon>
        <taxon>Basidiomycota</taxon>
        <taxon>Agaricomycotina</taxon>
        <taxon>Agaricomycetes</taxon>
        <taxon>Agaricomycetidae</taxon>
        <taxon>Boletales</taxon>
        <taxon>Sclerodermatineae</taxon>
        <taxon>Sclerodermataceae</taxon>
        <taxon>Scleroderma</taxon>
    </lineage>
</organism>
<feature type="coiled-coil region" evidence="1">
    <location>
        <begin position="163"/>
        <end position="194"/>
    </location>
</feature>
<gene>
    <name evidence="3" type="ORF">SCLCIDRAFT_24296</name>
</gene>
<proteinExistence type="predicted"/>
<feature type="region of interest" description="Disordered" evidence="2">
    <location>
        <begin position="34"/>
        <end position="86"/>
    </location>
</feature>
<feature type="compositionally biased region" description="Basic and acidic residues" evidence="2">
    <location>
        <begin position="57"/>
        <end position="69"/>
    </location>
</feature>
<evidence type="ECO:0000313" key="4">
    <source>
        <dbReference type="Proteomes" id="UP000053989"/>
    </source>
</evidence>
<reference evidence="3 4" key="1">
    <citation type="submission" date="2014-04" db="EMBL/GenBank/DDBJ databases">
        <authorList>
            <consortium name="DOE Joint Genome Institute"/>
            <person name="Kuo A."/>
            <person name="Kohler A."/>
            <person name="Nagy L.G."/>
            <person name="Floudas D."/>
            <person name="Copeland A."/>
            <person name="Barry K.W."/>
            <person name="Cichocki N."/>
            <person name="Veneault-Fourrey C."/>
            <person name="LaButti K."/>
            <person name="Lindquist E.A."/>
            <person name="Lipzen A."/>
            <person name="Lundell T."/>
            <person name="Morin E."/>
            <person name="Murat C."/>
            <person name="Sun H."/>
            <person name="Tunlid A."/>
            <person name="Henrissat B."/>
            <person name="Grigoriev I.V."/>
            <person name="Hibbett D.S."/>
            <person name="Martin F."/>
            <person name="Nordberg H.P."/>
            <person name="Cantor M.N."/>
            <person name="Hua S.X."/>
        </authorList>
    </citation>
    <scope>NUCLEOTIDE SEQUENCE [LARGE SCALE GENOMIC DNA]</scope>
    <source>
        <strain evidence="3 4">Foug A</strain>
    </source>
</reference>
<feature type="compositionally biased region" description="Polar residues" evidence="2">
    <location>
        <begin position="70"/>
        <end position="81"/>
    </location>
</feature>
<keyword evidence="4" id="KW-1185">Reference proteome</keyword>
<dbReference type="InParanoid" id="A0A0C3E4L8"/>
<feature type="region of interest" description="Disordered" evidence="2">
    <location>
        <begin position="1"/>
        <end position="22"/>
    </location>
</feature>
<evidence type="ECO:0000256" key="2">
    <source>
        <dbReference type="SAM" id="MobiDB-lite"/>
    </source>
</evidence>
<feature type="compositionally biased region" description="Low complexity" evidence="2">
    <location>
        <begin position="37"/>
        <end position="51"/>
    </location>
</feature>
<feature type="compositionally biased region" description="Polar residues" evidence="2">
    <location>
        <begin position="1"/>
        <end position="10"/>
    </location>
</feature>
<reference evidence="4" key="2">
    <citation type="submission" date="2015-01" db="EMBL/GenBank/DDBJ databases">
        <title>Evolutionary Origins and Diversification of the Mycorrhizal Mutualists.</title>
        <authorList>
            <consortium name="DOE Joint Genome Institute"/>
            <consortium name="Mycorrhizal Genomics Consortium"/>
            <person name="Kohler A."/>
            <person name="Kuo A."/>
            <person name="Nagy L.G."/>
            <person name="Floudas D."/>
            <person name="Copeland A."/>
            <person name="Barry K.W."/>
            <person name="Cichocki N."/>
            <person name="Veneault-Fourrey C."/>
            <person name="LaButti K."/>
            <person name="Lindquist E.A."/>
            <person name="Lipzen A."/>
            <person name="Lundell T."/>
            <person name="Morin E."/>
            <person name="Murat C."/>
            <person name="Riley R."/>
            <person name="Ohm R."/>
            <person name="Sun H."/>
            <person name="Tunlid A."/>
            <person name="Henrissat B."/>
            <person name="Grigoriev I.V."/>
            <person name="Hibbett D.S."/>
            <person name="Martin F."/>
        </authorList>
    </citation>
    <scope>NUCLEOTIDE SEQUENCE [LARGE SCALE GENOMIC DNA]</scope>
    <source>
        <strain evidence="4">Foug A</strain>
    </source>
</reference>
<dbReference type="AlphaFoldDB" id="A0A0C3E4L8"/>
<evidence type="ECO:0000256" key="1">
    <source>
        <dbReference type="SAM" id="Coils"/>
    </source>
</evidence>
<accession>A0A0C3E4L8</accession>
<dbReference type="Proteomes" id="UP000053989">
    <property type="component" value="Unassembled WGS sequence"/>
</dbReference>
<evidence type="ECO:0000313" key="3">
    <source>
        <dbReference type="EMBL" id="KIM63404.1"/>
    </source>
</evidence>
<dbReference type="EMBL" id="KN822035">
    <property type="protein sequence ID" value="KIM63404.1"/>
    <property type="molecule type" value="Genomic_DNA"/>
</dbReference>
<name>A0A0C3E4L8_9AGAM</name>
<protein>
    <submittedName>
        <fullName evidence="3">Uncharacterized protein</fullName>
    </submittedName>
</protein>